<dbReference type="InterPro" id="IPR014031">
    <property type="entry name" value="Ketoacyl_synth_C"/>
</dbReference>
<keyword evidence="1" id="KW-0596">Phosphopantetheine</keyword>
<comment type="similarity">
    <text evidence="3">Belongs to the thiolase-like superfamily. Beta-ketoacyl-ACP synthases family.</text>
</comment>
<evidence type="ECO:0000256" key="4">
    <source>
        <dbReference type="SAM" id="MobiDB-lite"/>
    </source>
</evidence>
<evidence type="ECO:0000256" key="1">
    <source>
        <dbReference type="ARBA" id="ARBA00022450"/>
    </source>
</evidence>
<dbReference type="InterPro" id="IPR016039">
    <property type="entry name" value="Thiolase-like"/>
</dbReference>
<dbReference type="InterPro" id="IPR050091">
    <property type="entry name" value="PKS_NRPS_Biosynth_Enz"/>
</dbReference>
<reference evidence="6 7" key="1">
    <citation type="journal article" date="2019" name="Int. J. Syst. Evol. Microbiol.">
        <title>The Global Catalogue of Microorganisms (GCM) 10K type strain sequencing project: providing services to taxonomists for standard genome sequencing and annotation.</title>
        <authorList>
            <consortium name="The Broad Institute Genomics Platform"/>
            <consortium name="The Broad Institute Genome Sequencing Center for Infectious Disease"/>
            <person name="Wu L."/>
            <person name="Ma J."/>
        </authorList>
    </citation>
    <scope>NUCLEOTIDE SEQUENCE [LARGE SCALE GENOMIC DNA]</scope>
    <source>
        <strain evidence="6 7">JCM 10303</strain>
    </source>
</reference>
<feature type="domain" description="Ketosynthase family 3 (KS3)" evidence="5">
    <location>
        <begin position="5"/>
        <end position="468"/>
    </location>
</feature>
<feature type="region of interest" description="Disordered" evidence="4">
    <location>
        <begin position="417"/>
        <end position="440"/>
    </location>
</feature>
<dbReference type="InterPro" id="IPR014030">
    <property type="entry name" value="Ketoacyl_synth_N"/>
</dbReference>
<accession>A0ABN1C3W0</accession>
<dbReference type="InterPro" id="IPR020841">
    <property type="entry name" value="PKS_Beta-ketoAc_synthase_dom"/>
</dbReference>
<dbReference type="Pfam" id="PF02801">
    <property type="entry name" value="Ketoacyl-synt_C"/>
    <property type="match status" value="1"/>
</dbReference>
<keyword evidence="3" id="KW-0808">Transferase</keyword>
<dbReference type="CDD" id="cd00833">
    <property type="entry name" value="PKS"/>
    <property type="match status" value="1"/>
</dbReference>
<dbReference type="Pfam" id="PF00109">
    <property type="entry name" value="ketoacyl-synt"/>
    <property type="match status" value="2"/>
</dbReference>
<dbReference type="PROSITE" id="PS52004">
    <property type="entry name" value="KS3_2"/>
    <property type="match status" value="2"/>
</dbReference>
<organism evidence="6 7">
    <name type="scientific">Saccharopolyspora erythraea</name>
    <name type="common">Streptomyces erythraeus</name>
    <dbReference type="NCBI Taxonomy" id="1836"/>
    <lineage>
        <taxon>Bacteria</taxon>
        <taxon>Bacillati</taxon>
        <taxon>Actinomycetota</taxon>
        <taxon>Actinomycetes</taxon>
        <taxon>Pseudonocardiales</taxon>
        <taxon>Pseudonocardiaceae</taxon>
        <taxon>Saccharopolyspora</taxon>
    </lineage>
</organism>
<evidence type="ECO:0000313" key="6">
    <source>
        <dbReference type="EMBL" id="GAA0510159.1"/>
    </source>
</evidence>
<dbReference type="PANTHER" id="PTHR43775">
    <property type="entry name" value="FATTY ACID SYNTHASE"/>
    <property type="match status" value="1"/>
</dbReference>
<keyword evidence="2" id="KW-0597">Phosphoprotein</keyword>
<dbReference type="SUPFAM" id="SSF53901">
    <property type="entry name" value="Thiolase-like"/>
    <property type="match status" value="2"/>
</dbReference>
<keyword evidence="7" id="KW-1185">Reference proteome</keyword>
<feature type="domain" description="Ketosynthase family 3 (KS3)" evidence="5">
    <location>
        <begin position="486"/>
        <end position="922"/>
    </location>
</feature>
<dbReference type="Gene3D" id="3.40.47.10">
    <property type="match status" value="2"/>
</dbReference>
<sequence length="922" mass="98495">MTTDFEPVAITGYGCVFPPDGYDTESYWENLLSGRSGISTPPPRRWEWQKYYAEDRGAEDKTYCKFGGFVDDYRFPAELLGVDEDAVGDLNRTQLMILDTTLRAITSAGCTPERLEAEGTALFVGNMLGDDLLLDTSIAAKAREIFPYVNEDEAFRALAPEQRDAIEAGFFDAVHARFPDPDGVSATNVFEVELAKAVSRVLGLSGPGLVCDAACAAGLAVIDVAVRYLQDRTHHTVLASGALGNMSVTGNVAFAKIGGLSETHSAPLDASANGLIPGEGVGTVVLKRLDDAVRDGDRIAGVIRGIATRCDGKGKAIYAPSSLGQVSAMRRALELADVRPEELDHIETHATSTPHGDQVEVESLKDLFDGRPLPEQEVTLGSVKALTGHTFSAAGMANLIKVLLAFEHDTLPPTHSYTAPRESMDLEQSPFRVPTSPETWARREDRPRRVLSNAFGFGGVNSSVCLEQYEPEHHRPAEAEARDRRFGPLAVVGVGCVTPFAVDVSEFDEDRAAGAGVTGFPGDRWHRTTEGVWDAERTWRGGVIDDLDFPWKQYRLPPSVVAELDRSQLLAVMAAGQAFEDAGLDQDARRDAGVFIGATCGTEAGLTRNLRIRLVEYLSALEQVPEFQALDQATRDRIAAACTDEVLAQIPATRENALPGYMDNIVAGRICNLLDARGPGLVVDDDACSFGASLDIAARYLEQGECPVALVGGAHANLAPEFTELFARRIRESGQQTGELVPAEAAVFFVIKPLEQVGEDEYVHGVITEAGRASVDASARPDGEPFYFGAQGALQMLDAVTGMGKSGEARWVRTPQLDGGPQGYQVRLTPQGEEPAQGGDAAAEDGIGFVVGRTATDLLAELERVAAGAARPLPAVPADGHLGYRLGIAHSSDDELARKATVALKLLRSAGDTAAPSPAATA</sequence>
<evidence type="ECO:0000259" key="5">
    <source>
        <dbReference type="PROSITE" id="PS52004"/>
    </source>
</evidence>
<name>A0ABN1C3W0_SACER</name>
<comment type="caution">
    <text evidence="6">The sequence shown here is derived from an EMBL/GenBank/DDBJ whole genome shotgun (WGS) entry which is preliminary data.</text>
</comment>
<dbReference type="SMART" id="SM00825">
    <property type="entry name" value="PKS_KS"/>
    <property type="match status" value="1"/>
</dbReference>
<dbReference type="RefSeq" id="WP_009942709.1">
    <property type="nucleotide sequence ID" value="NZ_BAAAGS010000003.1"/>
</dbReference>
<evidence type="ECO:0000313" key="7">
    <source>
        <dbReference type="Proteomes" id="UP001500729"/>
    </source>
</evidence>
<dbReference type="Proteomes" id="UP001500729">
    <property type="component" value="Unassembled WGS sequence"/>
</dbReference>
<dbReference type="PANTHER" id="PTHR43775:SF37">
    <property type="entry name" value="SI:DKEY-61P9.11"/>
    <property type="match status" value="1"/>
</dbReference>
<dbReference type="EMBL" id="BAAAGS010000003">
    <property type="protein sequence ID" value="GAA0510159.1"/>
    <property type="molecule type" value="Genomic_DNA"/>
</dbReference>
<evidence type="ECO:0000256" key="2">
    <source>
        <dbReference type="ARBA" id="ARBA00022553"/>
    </source>
</evidence>
<gene>
    <name evidence="6" type="ORF">GCM10009533_06220</name>
</gene>
<evidence type="ECO:0000256" key="3">
    <source>
        <dbReference type="RuleBase" id="RU003694"/>
    </source>
</evidence>
<proteinExistence type="inferred from homology"/>
<protein>
    <recommendedName>
        <fullName evidence="5">Ketosynthase family 3 (KS3) domain-containing protein</fullName>
    </recommendedName>
</protein>